<feature type="transmembrane region" description="Helical" evidence="6">
    <location>
        <begin position="5"/>
        <end position="23"/>
    </location>
</feature>
<feature type="transmembrane region" description="Helical" evidence="6">
    <location>
        <begin position="117"/>
        <end position="139"/>
    </location>
</feature>
<feature type="transmembrane region" description="Helical" evidence="6">
    <location>
        <begin position="227"/>
        <end position="246"/>
    </location>
</feature>
<keyword evidence="9" id="KW-1185">Reference proteome</keyword>
<dbReference type="PROSITE" id="PS50850">
    <property type="entry name" value="MFS"/>
    <property type="match status" value="1"/>
</dbReference>
<dbReference type="SUPFAM" id="SSF103473">
    <property type="entry name" value="MFS general substrate transporter"/>
    <property type="match status" value="1"/>
</dbReference>
<proteinExistence type="predicted"/>
<dbReference type="EMBL" id="BAAAHK010000001">
    <property type="protein sequence ID" value="GAA0924821.1"/>
    <property type="molecule type" value="Genomic_DNA"/>
</dbReference>
<dbReference type="CDD" id="cd17324">
    <property type="entry name" value="MFS_NepI_like"/>
    <property type="match status" value="1"/>
</dbReference>
<dbReference type="InterPro" id="IPR050189">
    <property type="entry name" value="MFS_Efflux_Transporters"/>
</dbReference>
<evidence type="ECO:0000259" key="7">
    <source>
        <dbReference type="PROSITE" id="PS50850"/>
    </source>
</evidence>
<dbReference type="Gene3D" id="1.20.1250.20">
    <property type="entry name" value="MFS general substrate transporter like domains"/>
    <property type="match status" value="1"/>
</dbReference>
<evidence type="ECO:0000256" key="3">
    <source>
        <dbReference type="ARBA" id="ARBA00022692"/>
    </source>
</evidence>
<dbReference type="PANTHER" id="PTHR43124:SF3">
    <property type="entry name" value="CHLORAMPHENICOL EFFLUX PUMP RV0191"/>
    <property type="match status" value="1"/>
</dbReference>
<organism evidence="8 9">
    <name type="scientific">Kribbella koreensis</name>
    <dbReference type="NCBI Taxonomy" id="57909"/>
    <lineage>
        <taxon>Bacteria</taxon>
        <taxon>Bacillati</taxon>
        <taxon>Actinomycetota</taxon>
        <taxon>Actinomycetes</taxon>
        <taxon>Propionibacteriales</taxon>
        <taxon>Kribbellaceae</taxon>
        <taxon>Kribbella</taxon>
    </lineage>
</organism>
<feature type="transmembrane region" description="Helical" evidence="6">
    <location>
        <begin position="282"/>
        <end position="305"/>
    </location>
</feature>
<comment type="subcellular location">
    <subcellularLocation>
        <location evidence="1">Cell membrane</location>
        <topology evidence="1">Multi-pass membrane protein</topology>
    </subcellularLocation>
</comment>
<evidence type="ECO:0000256" key="2">
    <source>
        <dbReference type="ARBA" id="ARBA00022475"/>
    </source>
</evidence>
<feature type="transmembrane region" description="Helical" evidence="6">
    <location>
        <begin position="258"/>
        <end position="276"/>
    </location>
</feature>
<feature type="transmembrane region" description="Helical" evidence="6">
    <location>
        <begin position="88"/>
        <end position="110"/>
    </location>
</feature>
<keyword evidence="2" id="KW-1003">Cell membrane</keyword>
<gene>
    <name evidence="8" type="ORF">GCM10009554_03910</name>
</gene>
<sequence length="369" mass="37754">MTLGIFLIVTTEILPIGLLGPMADEFRVSAGRAGLLMTVPGLVAAVAAPVITVVTGRLDRRVMLGGLMVLLAGADFLAAGASQYWVELVARVMVGMVIGGFWSIGAGLAARLVPERWVVRATAVIFSAVPLGSVLGVPAGTFVGERFGWRVPFVVLGVAAVGVLAGLLAVVPALPPLQVTRVAVLRDVLRLKQTKLALVATCLIVTAHFGPYTYVTPFLRDVTGTSNISQLLLLYGAAGLAGNFLAGTTAANHLRATFITSATLIAAATLLLPVLGHTTTAAAALLVIWGVGYGAVPVCSMTWFAQAAPGAREAATVLFTSSFQATLSTGALLGGLVVDAGSVSTVMLCGGLAALLMVLVVSASVLDRR</sequence>
<dbReference type="InterPro" id="IPR011701">
    <property type="entry name" value="MFS"/>
</dbReference>
<protein>
    <submittedName>
        <fullName evidence="8">MFS transporter</fullName>
    </submittedName>
</protein>
<feature type="transmembrane region" description="Helical" evidence="6">
    <location>
        <begin position="62"/>
        <end position="82"/>
    </location>
</feature>
<keyword evidence="3 6" id="KW-0812">Transmembrane</keyword>
<feature type="transmembrane region" description="Helical" evidence="6">
    <location>
        <begin position="151"/>
        <end position="175"/>
    </location>
</feature>
<dbReference type="Proteomes" id="UP001500542">
    <property type="component" value="Unassembled WGS sequence"/>
</dbReference>
<keyword evidence="5 6" id="KW-0472">Membrane</keyword>
<evidence type="ECO:0000313" key="8">
    <source>
        <dbReference type="EMBL" id="GAA0924821.1"/>
    </source>
</evidence>
<feature type="transmembrane region" description="Helical" evidence="6">
    <location>
        <begin position="317"/>
        <end position="338"/>
    </location>
</feature>
<reference evidence="9" key="1">
    <citation type="journal article" date="2019" name="Int. J. Syst. Evol. Microbiol.">
        <title>The Global Catalogue of Microorganisms (GCM) 10K type strain sequencing project: providing services to taxonomists for standard genome sequencing and annotation.</title>
        <authorList>
            <consortium name="The Broad Institute Genomics Platform"/>
            <consortium name="The Broad Institute Genome Sequencing Center for Infectious Disease"/>
            <person name="Wu L."/>
            <person name="Ma J."/>
        </authorList>
    </citation>
    <scope>NUCLEOTIDE SEQUENCE [LARGE SCALE GENOMIC DNA]</scope>
    <source>
        <strain evidence="9">JCM 10977</strain>
    </source>
</reference>
<comment type="caution">
    <text evidence="8">The sequence shown here is derived from an EMBL/GenBank/DDBJ whole genome shotgun (WGS) entry which is preliminary data.</text>
</comment>
<name>A0ABP3ZQJ8_9ACTN</name>
<evidence type="ECO:0000256" key="1">
    <source>
        <dbReference type="ARBA" id="ARBA00004651"/>
    </source>
</evidence>
<dbReference type="Pfam" id="PF07690">
    <property type="entry name" value="MFS_1"/>
    <property type="match status" value="1"/>
</dbReference>
<evidence type="ECO:0000256" key="6">
    <source>
        <dbReference type="SAM" id="Phobius"/>
    </source>
</evidence>
<accession>A0ABP3ZQJ8</accession>
<evidence type="ECO:0000313" key="9">
    <source>
        <dbReference type="Proteomes" id="UP001500542"/>
    </source>
</evidence>
<keyword evidence="4 6" id="KW-1133">Transmembrane helix</keyword>
<dbReference type="InterPro" id="IPR020846">
    <property type="entry name" value="MFS_dom"/>
</dbReference>
<feature type="domain" description="Major facilitator superfamily (MFS) profile" evidence="7">
    <location>
        <begin position="1"/>
        <end position="369"/>
    </location>
</feature>
<feature type="transmembrane region" description="Helical" evidence="6">
    <location>
        <begin position="196"/>
        <end position="215"/>
    </location>
</feature>
<feature type="transmembrane region" description="Helical" evidence="6">
    <location>
        <begin position="35"/>
        <end position="55"/>
    </location>
</feature>
<dbReference type="PANTHER" id="PTHR43124">
    <property type="entry name" value="PURINE EFFLUX PUMP PBUE"/>
    <property type="match status" value="1"/>
</dbReference>
<evidence type="ECO:0000256" key="4">
    <source>
        <dbReference type="ARBA" id="ARBA00022989"/>
    </source>
</evidence>
<dbReference type="InterPro" id="IPR036259">
    <property type="entry name" value="MFS_trans_sf"/>
</dbReference>
<feature type="transmembrane region" description="Helical" evidence="6">
    <location>
        <begin position="344"/>
        <end position="366"/>
    </location>
</feature>
<evidence type="ECO:0000256" key="5">
    <source>
        <dbReference type="ARBA" id="ARBA00023136"/>
    </source>
</evidence>